<organism evidence="2 3">
    <name type="scientific">Spizellomyces punctatus (strain DAOM BR117)</name>
    <dbReference type="NCBI Taxonomy" id="645134"/>
    <lineage>
        <taxon>Eukaryota</taxon>
        <taxon>Fungi</taxon>
        <taxon>Fungi incertae sedis</taxon>
        <taxon>Chytridiomycota</taxon>
        <taxon>Chytridiomycota incertae sedis</taxon>
        <taxon>Chytridiomycetes</taxon>
        <taxon>Spizellomycetales</taxon>
        <taxon>Spizellomycetaceae</taxon>
        <taxon>Spizellomyces</taxon>
    </lineage>
</organism>
<protein>
    <submittedName>
        <fullName evidence="2">Uncharacterized protein</fullName>
    </submittedName>
</protein>
<evidence type="ECO:0000313" key="3">
    <source>
        <dbReference type="Proteomes" id="UP000053201"/>
    </source>
</evidence>
<dbReference type="Proteomes" id="UP000053201">
    <property type="component" value="Unassembled WGS sequence"/>
</dbReference>
<sequence length="338" mass="35311">MGSQPFWSSVLRATRLGSASVATTKKKSSSPSSASPLASPGLARASVPKPGTTLDISEPAGGLAPLSSLGLHSDMKAGHFIAGSESPLLNASPPLATLCHPESDSATPETLPESFKPALHPAVSKLVAFEMDGDLSTLKKAGTPIKRDPFSDDDGSSDTTATLEARQSSGSIPGSRRGSVGSSTGTLSRRRVSFAPSPSMVVSFDARDAPAKCIEKQMSLLDESNSKNQPQGGLEGADLTDGTSVIAPAADELSGPAATLDMSKQEEEDARVAAKIRAKQMRQLEAARKGSIHQQQLSQQLQQHQRQEEDRQRRSSWARAFTANALAMGGGMGPIITL</sequence>
<dbReference type="VEuPathDB" id="FungiDB:SPPG_03739"/>
<feature type="compositionally biased region" description="Low complexity" evidence="1">
    <location>
        <begin position="157"/>
        <end position="187"/>
    </location>
</feature>
<dbReference type="OrthoDB" id="10396553at2759"/>
<feature type="compositionally biased region" description="Low complexity" evidence="1">
    <location>
        <begin position="59"/>
        <end position="69"/>
    </location>
</feature>
<reference evidence="2 3" key="1">
    <citation type="submission" date="2009-08" db="EMBL/GenBank/DDBJ databases">
        <title>The Genome Sequence of Spizellomyces punctatus strain DAOM BR117.</title>
        <authorList>
            <consortium name="The Broad Institute Genome Sequencing Platform"/>
            <person name="Russ C."/>
            <person name="Cuomo C."/>
            <person name="Shea T."/>
            <person name="Young S.K."/>
            <person name="Zeng Q."/>
            <person name="Koehrsen M."/>
            <person name="Haas B."/>
            <person name="Borodovsky M."/>
            <person name="Guigo R."/>
            <person name="Alvarado L."/>
            <person name="Berlin A."/>
            <person name="Bochicchio J."/>
            <person name="Borenstein D."/>
            <person name="Chapman S."/>
            <person name="Chen Z."/>
            <person name="Engels R."/>
            <person name="Freedman E."/>
            <person name="Gellesch M."/>
            <person name="Goldberg J."/>
            <person name="Griggs A."/>
            <person name="Gujja S."/>
            <person name="Heiman D."/>
            <person name="Hepburn T."/>
            <person name="Howarth C."/>
            <person name="Jen D."/>
            <person name="Larson L."/>
            <person name="Lewis B."/>
            <person name="Mehta T."/>
            <person name="Park D."/>
            <person name="Pearson M."/>
            <person name="Roberts A."/>
            <person name="Saif S."/>
            <person name="Shenoy N."/>
            <person name="Sisk P."/>
            <person name="Stolte C."/>
            <person name="Sykes S."/>
            <person name="Thomson T."/>
            <person name="Walk T."/>
            <person name="White J."/>
            <person name="Yandava C."/>
            <person name="Burger G."/>
            <person name="Gray M.W."/>
            <person name="Holland P.W.H."/>
            <person name="King N."/>
            <person name="Lang F.B.F."/>
            <person name="Roger A.J."/>
            <person name="Ruiz-Trillo I."/>
            <person name="Lander E."/>
            <person name="Nusbaum C."/>
        </authorList>
    </citation>
    <scope>NUCLEOTIDE SEQUENCE [LARGE SCALE GENOMIC DNA]</scope>
    <source>
        <strain evidence="2 3">DAOM BR117</strain>
    </source>
</reference>
<name>A0A0L0HHQ3_SPIPD</name>
<feature type="region of interest" description="Disordered" evidence="1">
    <location>
        <begin position="18"/>
        <end position="69"/>
    </location>
</feature>
<feature type="region of interest" description="Disordered" evidence="1">
    <location>
        <begin position="139"/>
        <end position="192"/>
    </location>
</feature>
<accession>A0A0L0HHQ3</accession>
<feature type="region of interest" description="Disordered" evidence="1">
    <location>
        <begin position="221"/>
        <end position="271"/>
    </location>
</feature>
<dbReference type="RefSeq" id="XP_016608651.1">
    <property type="nucleotide sequence ID" value="XM_016751989.1"/>
</dbReference>
<feature type="compositionally biased region" description="Low complexity" evidence="1">
    <location>
        <begin position="293"/>
        <end position="304"/>
    </location>
</feature>
<evidence type="ECO:0000313" key="2">
    <source>
        <dbReference type="EMBL" id="KND00612.1"/>
    </source>
</evidence>
<dbReference type="EMBL" id="KQ257455">
    <property type="protein sequence ID" value="KND00612.1"/>
    <property type="molecule type" value="Genomic_DNA"/>
</dbReference>
<evidence type="ECO:0000256" key="1">
    <source>
        <dbReference type="SAM" id="MobiDB-lite"/>
    </source>
</evidence>
<dbReference type="GeneID" id="27687232"/>
<feature type="region of interest" description="Disordered" evidence="1">
    <location>
        <begin position="284"/>
        <end position="316"/>
    </location>
</feature>
<dbReference type="InParanoid" id="A0A0L0HHQ3"/>
<gene>
    <name evidence="2" type="ORF">SPPG_03739</name>
</gene>
<feature type="compositionally biased region" description="Polar residues" evidence="1">
    <location>
        <begin position="222"/>
        <end position="231"/>
    </location>
</feature>
<dbReference type="AlphaFoldDB" id="A0A0L0HHQ3"/>
<feature type="compositionally biased region" description="Low complexity" evidence="1">
    <location>
        <begin position="18"/>
        <end position="46"/>
    </location>
</feature>
<proteinExistence type="predicted"/>
<keyword evidence="3" id="KW-1185">Reference proteome</keyword>